<comment type="similarity">
    <text evidence="3">Belongs to the aldehyde dehydrogenase family.</text>
</comment>
<keyword evidence="1 3" id="KW-0560">Oxidoreductase</keyword>
<evidence type="ECO:0000259" key="4">
    <source>
        <dbReference type="Pfam" id="PF00171"/>
    </source>
</evidence>
<dbReference type="PROSITE" id="PS00070">
    <property type="entry name" value="ALDEHYDE_DEHYDR_CYS"/>
    <property type="match status" value="1"/>
</dbReference>
<dbReference type="InterPro" id="IPR029510">
    <property type="entry name" value="Ald_DH_CS_GLU"/>
</dbReference>
<gene>
    <name evidence="5" type="ORF">J2Z76_000963</name>
</gene>
<dbReference type="EMBL" id="JAGGKS010000002">
    <property type="protein sequence ID" value="MBP1925106.1"/>
    <property type="molecule type" value="Genomic_DNA"/>
</dbReference>
<accession>A0ABS4GBN5</accession>
<dbReference type="Proteomes" id="UP001519342">
    <property type="component" value="Unassembled WGS sequence"/>
</dbReference>
<dbReference type="InterPro" id="IPR016161">
    <property type="entry name" value="Ald_DH/histidinol_DH"/>
</dbReference>
<dbReference type="Gene3D" id="3.40.605.10">
    <property type="entry name" value="Aldehyde Dehydrogenase, Chain A, domain 1"/>
    <property type="match status" value="1"/>
</dbReference>
<dbReference type="PANTHER" id="PTHR11699">
    <property type="entry name" value="ALDEHYDE DEHYDROGENASE-RELATED"/>
    <property type="match status" value="1"/>
</dbReference>
<proteinExistence type="inferred from homology"/>
<dbReference type="InterPro" id="IPR015590">
    <property type="entry name" value="Aldehyde_DH_dom"/>
</dbReference>
<dbReference type="InterPro" id="IPR016162">
    <property type="entry name" value="Ald_DH_N"/>
</dbReference>
<reference evidence="5 6" key="1">
    <citation type="submission" date="2021-03" db="EMBL/GenBank/DDBJ databases">
        <title>Genomic Encyclopedia of Type Strains, Phase IV (KMG-IV): sequencing the most valuable type-strain genomes for metagenomic binning, comparative biology and taxonomic classification.</title>
        <authorList>
            <person name="Goeker M."/>
        </authorList>
    </citation>
    <scope>NUCLEOTIDE SEQUENCE [LARGE SCALE GENOMIC DNA]</scope>
    <source>
        <strain evidence="5 6">DSM 24004</strain>
    </source>
</reference>
<evidence type="ECO:0000313" key="6">
    <source>
        <dbReference type="Proteomes" id="UP001519342"/>
    </source>
</evidence>
<dbReference type="InterPro" id="IPR016160">
    <property type="entry name" value="Ald_DH_CS_CYS"/>
</dbReference>
<protein>
    <submittedName>
        <fullName evidence="5">Acyl-CoA reductase-like NAD-dependent aldehyde dehydrogenase</fullName>
    </submittedName>
</protein>
<dbReference type="RefSeq" id="WP_245210322.1">
    <property type="nucleotide sequence ID" value="NZ_JAGGKS010000002.1"/>
</dbReference>
<evidence type="ECO:0000256" key="3">
    <source>
        <dbReference type="RuleBase" id="RU003345"/>
    </source>
</evidence>
<dbReference type="Gene3D" id="3.40.309.10">
    <property type="entry name" value="Aldehyde Dehydrogenase, Chain A, domain 2"/>
    <property type="match status" value="1"/>
</dbReference>
<name>A0ABS4GBN5_9FIRM</name>
<evidence type="ECO:0000256" key="2">
    <source>
        <dbReference type="PROSITE-ProRule" id="PRU10007"/>
    </source>
</evidence>
<feature type="domain" description="Aldehyde dehydrogenase" evidence="4">
    <location>
        <begin position="29"/>
        <end position="483"/>
    </location>
</feature>
<comment type="caution">
    <text evidence="5">The sequence shown here is derived from an EMBL/GenBank/DDBJ whole genome shotgun (WGS) entry which is preliminary data.</text>
</comment>
<dbReference type="SUPFAM" id="SSF53720">
    <property type="entry name" value="ALDH-like"/>
    <property type="match status" value="1"/>
</dbReference>
<dbReference type="InterPro" id="IPR016163">
    <property type="entry name" value="Ald_DH_C"/>
</dbReference>
<keyword evidence="6" id="KW-1185">Reference proteome</keyword>
<organism evidence="5 6">
    <name type="scientific">Sedimentibacter acidaminivorans</name>
    <dbReference type="NCBI Taxonomy" id="913099"/>
    <lineage>
        <taxon>Bacteria</taxon>
        <taxon>Bacillati</taxon>
        <taxon>Bacillota</taxon>
        <taxon>Tissierellia</taxon>
        <taxon>Sedimentibacter</taxon>
    </lineage>
</organism>
<evidence type="ECO:0000256" key="1">
    <source>
        <dbReference type="ARBA" id="ARBA00023002"/>
    </source>
</evidence>
<dbReference type="PROSITE" id="PS00687">
    <property type="entry name" value="ALDEHYDE_DEHYDR_GLU"/>
    <property type="match status" value="1"/>
</dbReference>
<feature type="active site" evidence="2">
    <location>
        <position position="256"/>
    </location>
</feature>
<dbReference type="Pfam" id="PF00171">
    <property type="entry name" value="Aldedh"/>
    <property type="match status" value="1"/>
</dbReference>
<evidence type="ECO:0000313" key="5">
    <source>
        <dbReference type="EMBL" id="MBP1925106.1"/>
    </source>
</evidence>
<sequence>MIKKQLENLMQKEYGLFINGDFQPSISGLTFETFNPVDSEMIARVSKANEEDVDRAVDSARQAFESWKLISAKERSDLLLKIADALEKNIEFLAGVESLDTGRAIIETREDIIGGVDQFRYFAGVIRSHEDSAVQHSSEAFSLILREPLGVVGQIVPWNFPFLISVWKIAPALAGGNTIVIKPASNTPLSLLEMAKILKPLLPPGVLNVIPGSGRKCGERLINHQGIDKIAFTGSTDIGIHVAKVAAEKIIPATLELGGKSANIIFPDAPMEKAIEGATLGILYAQGQVCNAGSRLFVHKDVYDDVVDSLIRFFKNVVIGDPLDENTRMGSLVDENQIKSVLGFIEEGQKEGAKLVYGGTRLVEDGKDKGCFIKPALFTNVTNDMKIAQEEIFGPVLVVIKFNDEKEVIEMANDSQYGLAGGVWTKDINRALRVAKAVNTGTMWINEYNIVPSHSPFGGYKKSGFGREVHKMALESYTQVKNIYISLSEEPCGWYD</sequence>